<accession>A0A1A8ZPK3</accession>
<dbReference type="InterPro" id="IPR005139">
    <property type="entry name" value="PCRF"/>
</dbReference>
<dbReference type="GO" id="GO:0003747">
    <property type="term" value="F:translation release factor activity"/>
    <property type="evidence" value="ECO:0007669"/>
    <property type="project" value="InterPro"/>
</dbReference>
<protein>
    <submittedName>
        <fullName evidence="7">Peptide chain release factor 1, putative</fullName>
    </submittedName>
</protein>
<evidence type="ECO:0000259" key="6">
    <source>
        <dbReference type="Pfam" id="PF03462"/>
    </source>
</evidence>
<dbReference type="InterPro" id="IPR045853">
    <property type="entry name" value="Pep_chain_release_fac_I_sf"/>
</dbReference>
<dbReference type="Proteomes" id="UP000078550">
    <property type="component" value="Unassembled WGS sequence"/>
</dbReference>
<gene>
    <name evidence="7" type="ORF">POVWA2_050620</name>
</gene>
<dbReference type="Pfam" id="PF03462">
    <property type="entry name" value="PCRF"/>
    <property type="match status" value="1"/>
</dbReference>
<dbReference type="AlphaFoldDB" id="A0A1A8ZPK3"/>
<feature type="compositionally biased region" description="Basic and acidic residues" evidence="4">
    <location>
        <begin position="143"/>
        <end position="158"/>
    </location>
</feature>
<dbReference type="InterPro" id="IPR000352">
    <property type="entry name" value="Pep_chain_release_fac_I"/>
</dbReference>
<feature type="compositionally biased region" description="Polar residues" evidence="4">
    <location>
        <begin position="104"/>
        <end position="117"/>
    </location>
</feature>
<proteinExistence type="inferred from homology"/>
<feature type="domain" description="Prokaryotic-type class I peptide chain release factors" evidence="5">
    <location>
        <begin position="94"/>
        <end position="124"/>
    </location>
</feature>
<dbReference type="GO" id="GO:0005737">
    <property type="term" value="C:cytoplasm"/>
    <property type="evidence" value="ECO:0007669"/>
    <property type="project" value="UniProtKB-ARBA"/>
</dbReference>
<evidence type="ECO:0000256" key="4">
    <source>
        <dbReference type="SAM" id="MobiDB-lite"/>
    </source>
</evidence>
<keyword evidence="3" id="KW-0648">Protein biosynthesis</keyword>
<evidence type="ECO:0000259" key="5">
    <source>
        <dbReference type="Pfam" id="PF00472"/>
    </source>
</evidence>
<dbReference type="PANTHER" id="PTHR43804:SF7">
    <property type="entry name" value="LD18447P"/>
    <property type="match status" value="1"/>
</dbReference>
<dbReference type="Gene3D" id="3.30.160.20">
    <property type="match status" value="1"/>
</dbReference>
<evidence type="ECO:0000256" key="3">
    <source>
        <dbReference type="ARBA" id="ARBA00022917"/>
    </source>
</evidence>
<organism evidence="7 8">
    <name type="scientific">Plasmodium ovale wallikeri</name>
    <dbReference type="NCBI Taxonomy" id="864142"/>
    <lineage>
        <taxon>Eukaryota</taxon>
        <taxon>Sar</taxon>
        <taxon>Alveolata</taxon>
        <taxon>Apicomplexa</taxon>
        <taxon>Aconoidasida</taxon>
        <taxon>Haemosporida</taxon>
        <taxon>Plasmodiidae</taxon>
        <taxon>Plasmodium</taxon>
        <taxon>Plasmodium (Plasmodium)</taxon>
    </lineage>
</organism>
<keyword evidence="2" id="KW-0488">Methylation</keyword>
<feature type="domain" description="Peptide chain release factor" evidence="6">
    <location>
        <begin position="47"/>
        <end position="80"/>
    </location>
</feature>
<dbReference type="EMBL" id="FLRE01000180">
    <property type="protein sequence ID" value="SBT45798.1"/>
    <property type="molecule type" value="Genomic_DNA"/>
</dbReference>
<evidence type="ECO:0000256" key="2">
    <source>
        <dbReference type="ARBA" id="ARBA00022481"/>
    </source>
</evidence>
<dbReference type="SUPFAM" id="SSF75620">
    <property type="entry name" value="Release factor"/>
    <property type="match status" value="1"/>
</dbReference>
<feature type="region of interest" description="Disordered" evidence="4">
    <location>
        <begin position="104"/>
        <end position="158"/>
    </location>
</feature>
<dbReference type="PANTHER" id="PTHR43804">
    <property type="entry name" value="LD18447P"/>
    <property type="match status" value="1"/>
</dbReference>
<reference evidence="8" key="1">
    <citation type="submission" date="2016-05" db="EMBL/GenBank/DDBJ databases">
        <authorList>
            <person name="Naeem Raeece"/>
        </authorList>
    </citation>
    <scope>NUCLEOTIDE SEQUENCE [LARGE SCALE GENOMIC DNA]</scope>
</reference>
<evidence type="ECO:0000313" key="7">
    <source>
        <dbReference type="EMBL" id="SBT45798.1"/>
    </source>
</evidence>
<dbReference type="Gene3D" id="3.30.70.1660">
    <property type="match status" value="1"/>
</dbReference>
<name>A0A1A8ZPK3_PLAOA</name>
<sequence>MTTLRKLEDTLKLTPSFSLPKDVSDSLIVRSCRNITINKDGKEIETSLYDLFKDECGIHQVKRIPKNEAKGRIHSSTATIAIFLHTNEKIGQESIDPKDLKVTTFRSSKPGGQNVNKVETKNRVGCDNFVSSHGNKNDMPGGEDPRIKQKKGNEKANS</sequence>
<dbReference type="InterPro" id="IPR050057">
    <property type="entry name" value="Prokaryotic/Mito_RF"/>
</dbReference>
<evidence type="ECO:0000256" key="1">
    <source>
        <dbReference type="ARBA" id="ARBA00010835"/>
    </source>
</evidence>
<comment type="similarity">
    <text evidence="1">Belongs to the prokaryotic/mitochondrial release factor family.</text>
</comment>
<evidence type="ECO:0000313" key="8">
    <source>
        <dbReference type="Proteomes" id="UP000078550"/>
    </source>
</evidence>
<dbReference type="Pfam" id="PF00472">
    <property type="entry name" value="RF-1"/>
    <property type="match status" value="1"/>
</dbReference>